<dbReference type="GO" id="GO:0004821">
    <property type="term" value="F:histidine-tRNA ligase activity"/>
    <property type="evidence" value="ECO:0007669"/>
    <property type="project" value="UniProtKB-UniRule"/>
</dbReference>
<evidence type="ECO:0000256" key="3">
    <source>
        <dbReference type="ARBA" id="ARBA00023146"/>
    </source>
</evidence>
<reference evidence="8 9" key="1">
    <citation type="journal article" date="2016" name="Nat. Commun.">
        <title>Thousands of microbial genomes shed light on interconnected biogeochemical processes in an aquifer system.</title>
        <authorList>
            <person name="Anantharaman K."/>
            <person name="Brown C.T."/>
            <person name="Hug L.A."/>
            <person name="Sharon I."/>
            <person name="Castelle C.J."/>
            <person name="Probst A.J."/>
            <person name="Thomas B.C."/>
            <person name="Singh A."/>
            <person name="Wilkins M.J."/>
            <person name="Karaoz U."/>
            <person name="Brodie E.L."/>
            <person name="Williams K.H."/>
            <person name="Hubbard S.S."/>
            <person name="Banfield J.F."/>
        </authorList>
    </citation>
    <scope>NUCLEOTIDE SEQUENCE [LARGE SCALE GENOMIC DNA]</scope>
</reference>
<feature type="binding site" evidence="6">
    <location>
        <position position="126"/>
    </location>
    <ligand>
        <name>L-histidine</name>
        <dbReference type="ChEBI" id="CHEBI:57595"/>
    </ligand>
</feature>
<keyword evidence="5" id="KW-0067">ATP-binding</keyword>
<keyword evidence="2 5" id="KW-0547">Nucleotide-binding</keyword>
<comment type="caution">
    <text evidence="8">The sequence shown here is derived from an EMBL/GenBank/DDBJ whole genome shotgun (WGS) entry which is preliminary data.</text>
</comment>
<protein>
    <recommendedName>
        <fullName evidence="5">Histidine--tRNA ligase</fullName>
        <ecNumber evidence="5">6.1.1.21</ecNumber>
    </recommendedName>
    <alternativeName>
        <fullName evidence="5">Histidyl-tRNA synthetase</fullName>
        <shortName evidence="5">HisRS</shortName>
    </alternativeName>
</protein>
<keyword evidence="5" id="KW-0648">Protein biosynthesis</keyword>
<gene>
    <name evidence="5" type="primary">hisS</name>
    <name evidence="8" type="ORF">A2811_02535</name>
</gene>
<dbReference type="InterPro" id="IPR041715">
    <property type="entry name" value="HisRS-like_core"/>
</dbReference>
<evidence type="ECO:0000259" key="7">
    <source>
        <dbReference type="PROSITE" id="PS50862"/>
    </source>
</evidence>
<dbReference type="Pfam" id="PF03129">
    <property type="entry name" value="HGTP_anticodon"/>
    <property type="match status" value="1"/>
</dbReference>
<feature type="binding site" evidence="6">
    <location>
        <position position="267"/>
    </location>
    <ligand>
        <name>L-histidine</name>
        <dbReference type="ChEBI" id="CHEBI:57595"/>
    </ligand>
</feature>
<dbReference type="GO" id="GO:0005737">
    <property type="term" value="C:cytoplasm"/>
    <property type="evidence" value="ECO:0007669"/>
    <property type="project" value="UniProtKB-SubCell"/>
</dbReference>
<dbReference type="InterPro" id="IPR015807">
    <property type="entry name" value="His-tRNA-ligase"/>
</dbReference>
<dbReference type="SUPFAM" id="SSF52954">
    <property type="entry name" value="Class II aaRS ABD-related"/>
    <property type="match status" value="1"/>
</dbReference>
<comment type="subunit">
    <text evidence="5">Homodimer.</text>
</comment>
<evidence type="ECO:0000256" key="6">
    <source>
        <dbReference type="PIRSR" id="PIRSR001549-1"/>
    </source>
</evidence>
<proteinExistence type="inferred from homology"/>
<dbReference type="PIRSF" id="PIRSF001549">
    <property type="entry name" value="His-tRNA_synth"/>
    <property type="match status" value="1"/>
</dbReference>
<dbReference type="Gene3D" id="3.30.930.10">
    <property type="entry name" value="Bira Bifunctional Protein, Domain 2"/>
    <property type="match status" value="1"/>
</dbReference>
<comment type="catalytic activity">
    <reaction evidence="4 5">
        <text>tRNA(His) + L-histidine + ATP = L-histidyl-tRNA(His) + AMP + diphosphate + H(+)</text>
        <dbReference type="Rhea" id="RHEA:17313"/>
        <dbReference type="Rhea" id="RHEA-COMP:9665"/>
        <dbReference type="Rhea" id="RHEA-COMP:9689"/>
        <dbReference type="ChEBI" id="CHEBI:15378"/>
        <dbReference type="ChEBI" id="CHEBI:30616"/>
        <dbReference type="ChEBI" id="CHEBI:33019"/>
        <dbReference type="ChEBI" id="CHEBI:57595"/>
        <dbReference type="ChEBI" id="CHEBI:78442"/>
        <dbReference type="ChEBI" id="CHEBI:78527"/>
        <dbReference type="ChEBI" id="CHEBI:456215"/>
        <dbReference type="EC" id="6.1.1.21"/>
    </reaction>
</comment>
<dbReference type="InterPro" id="IPR006195">
    <property type="entry name" value="aa-tRNA-synth_II"/>
</dbReference>
<dbReference type="Gene3D" id="3.40.50.800">
    <property type="entry name" value="Anticodon-binding domain"/>
    <property type="match status" value="1"/>
</dbReference>
<evidence type="ECO:0000256" key="4">
    <source>
        <dbReference type="ARBA" id="ARBA00047639"/>
    </source>
</evidence>
<evidence type="ECO:0000313" key="8">
    <source>
        <dbReference type="EMBL" id="OGD68626.1"/>
    </source>
</evidence>
<dbReference type="PROSITE" id="PS50862">
    <property type="entry name" value="AA_TRNA_LIGASE_II"/>
    <property type="match status" value="1"/>
</dbReference>
<keyword evidence="5" id="KW-0963">Cytoplasm</keyword>
<evidence type="ECO:0000313" key="9">
    <source>
        <dbReference type="Proteomes" id="UP000186670"/>
    </source>
</evidence>
<dbReference type="HAMAP" id="MF_00127">
    <property type="entry name" value="His_tRNA_synth"/>
    <property type="match status" value="1"/>
</dbReference>
<comment type="subcellular location">
    <subcellularLocation>
        <location evidence="5">Cytoplasm</location>
    </subcellularLocation>
</comment>
<dbReference type="EMBL" id="MEZZ01000025">
    <property type="protein sequence ID" value="OGD68626.1"/>
    <property type="molecule type" value="Genomic_DNA"/>
</dbReference>
<comment type="similarity">
    <text evidence="1 5">Belongs to the class-II aminoacyl-tRNA synthetase family.</text>
</comment>
<sequence length="429" mass="49478">MDKLNTNPYKGVRDFYPEDKFVQEYIFEKMREIVESFGYEKYDASILESTDLYKAKSGEEIVNEQTYSFTDRGGRDVTLRPEMTPTIARMVAGKKRDLIFPLRWYSIVNNFRYERPQKGRGREFWQLNVDIFGVKGIEAEIETITIAYKIMQNLGALDRDFVIKISFAGIVGTILSEKFNLEGDEKKKIVRLIDRWNGNKISDEDFNKEMEDILGKGRGEDLKKSLVSGEIEKIMNSQPEVQLCQTIVKKLNERGITNVSFDPFLVRGFDYYTGVIFEVFDKDPNNNRAMFGGGRYDNLLDIFGEEKIPAVGFGMGDMTALDFLESRNLLPGYLPKTDLYLCILEDKYTDFSDDLAEALRAQGLDIAVDYSYKKVGDQIKKANKKKVPFVICIGDDEVKNDKFTLKRLVDGKEFFDVTRKDIKEIIEKK</sequence>
<dbReference type="PANTHER" id="PTHR43707">
    <property type="entry name" value="HISTIDYL-TRNA SYNTHETASE"/>
    <property type="match status" value="1"/>
</dbReference>
<dbReference type="SUPFAM" id="SSF55681">
    <property type="entry name" value="Class II aaRS and biotin synthetases"/>
    <property type="match status" value="1"/>
</dbReference>
<dbReference type="InterPro" id="IPR004154">
    <property type="entry name" value="Anticodon-bd"/>
</dbReference>
<feature type="binding site" evidence="6">
    <location>
        <position position="130"/>
    </location>
    <ligand>
        <name>L-histidine</name>
        <dbReference type="ChEBI" id="CHEBI:57595"/>
    </ligand>
</feature>
<dbReference type="AlphaFoldDB" id="A0A1F5EN20"/>
<evidence type="ECO:0000256" key="1">
    <source>
        <dbReference type="ARBA" id="ARBA00008226"/>
    </source>
</evidence>
<keyword evidence="5 8" id="KW-0436">Ligase</keyword>
<feature type="binding site" evidence="6">
    <location>
        <begin position="271"/>
        <end position="272"/>
    </location>
    <ligand>
        <name>L-histidine</name>
        <dbReference type="ChEBI" id="CHEBI:57595"/>
    </ligand>
</feature>
<dbReference type="CDD" id="cd00773">
    <property type="entry name" value="HisRS-like_core"/>
    <property type="match status" value="1"/>
</dbReference>
<keyword evidence="3 5" id="KW-0030">Aminoacyl-tRNA synthetase</keyword>
<dbReference type="InterPro" id="IPR004516">
    <property type="entry name" value="HisRS/HisZ"/>
</dbReference>
<feature type="binding site" evidence="6">
    <location>
        <position position="112"/>
    </location>
    <ligand>
        <name>L-histidine</name>
        <dbReference type="ChEBI" id="CHEBI:57595"/>
    </ligand>
</feature>
<dbReference type="InterPro" id="IPR045864">
    <property type="entry name" value="aa-tRNA-synth_II/BPL/LPL"/>
</dbReference>
<evidence type="ECO:0000256" key="2">
    <source>
        <dbReference type="ARBA" id="ARBA00022741"/>
    </source>
</evidence>
<dbReference type="Pfam" id="PF13393">
    <property type="entry name" value="tRNA-synt_His"/>
    <property type="match status" value="1"/>
</dbReference>
<dbReference type="EC" id="6.1.1.21" evidence="5"/>
<feature type="binding site" evidence="6">
    <location>
        <begin position="82"/>
        <end position="84"/>
    </location>
    <ligand>
        <name>L-histidine</name>
        <dbReference type="ChEBI" id="CHEBI:57595"/>
    </ligand>
</feature>
<accession>A0A1F5EN20</accession>
<organism evidence="8 9">
    <name type="scientific">Candidatus Campbellbacteria bacterium RIFCSPHIGHO2_01_FULL_34_10</name>
    <dbReference type="NCBI Taxonomy" id="1797577"/>
    <lineage>
        <taxon>Bacteria</taxon>
        <taxon>Candidatus Campbelliibacteriota</taxon>
    </lineage>
</organism>
<feature type="domain" description="Aminoacyl-transfer RNA synthetases class-II family profile" evidence="7">
    <location>
        <begin position="11"/>
        <end position="324"/>
    </location>
</feature>
<dbReference type="InterPro" id="IPR036621">
    <property type="entry name" value="Anticodon-bd_dom_sf"/>
</dbReference>
<dbReference type="NCBIfam" id="TIGR00442">
    <property type="entry name" value="hisS"/>
    <property type="match status" value="1"/>
</dbReference>
<dbReference type="PANTHER" id="PTHR43707:SF1">
    <property type="entry name" value="HISTIDINE--TRNA LIGASE, MITOCHONDRIAL-RELATED"/>
    <property type="match status" value="1"/>
</dbReference>
<name>A0A1F5EN20_9BACT</name>
<dbReference type="GO" id="GO:0006427">
    <property type="term" value="P:histidyl-tRNA aminoacylation"/>
    <property type="evidence" value="ECO:0007669"/>
    <property type="project" value="UniProtKB-UniRule"/>
</dbReference>
<dbReference type="Proteomes" id="UP000186670">
    <property type="component" value="Unassembled WGS sequence"/>
</dbReference>
<evidence type="ECO:0000256" key="5">
    <source>
        <dbReference type="HAMAP-Rule" id="MF_00127"/>
    </source>
</evidence>
<dbReference type="GO" id="GO:0005524">
    <property type="term" value="F:ATP binding"/>
    <property type="evidence" value="ECO:0007669"/>
    <property type="project" value="UniProtKB-UniRule"/>
</dbReference>